<organism evidence="1 2">
    <name type="scientific">Somion occarium</name>
    <dbReference type="NCBI Taxonomy" id="3059160"/>
    <lineage>
        <taxon>Eukaryota</taxon>
        <taxon>Fungi</taxon>
        <taxon>Dikarya</taxon>
        <taxon>Basidiomycota</taxon>
        <taxon>Agaricomycotina</taxon>
        <taxon>Agaricomycetes</taxon>
        <taxon>Polyporales</taxon>
        <taxon>Cerrenaceae</taxon>
        <taxon>Somion</taxon>
    </lineage>
</organism>
<accession>A0ABP1DNH2</accession>
<dbReference type="EMBL" id="OZ037948">
    <property type="protein sequence ID" value="CAL1708754.1"/>
    <property type="molecule type" value="Genomic_DNA"/>
</dbReference>
<sequence>MSSDALAALIRSFRRLIKVEIRNTVLKLLQRHIPATQGHPSQLNHPYFFLSHPEPLLQVLCIEQDDDSFDFDTLKNWLLPGHVASSLKALFFGRSLKATPFTRFISDLGSCPSLEYIECNVYEIDKFSGLDLSKLSNLRTLCFALGAVVAPLDNLLSSETFQGLESLELVHRCYHQPQILRKTGLEVLPRLSERGTLKFRYNEFPMRDFSGRAGS</sequence>
<reference evidence="2" key="1">
    <citation type="submission" date="2024-04" db="EMBL/GenBank/DDBJ databases">
        <authorList>
            <person name="Shaw F."/>
            <person name="Minotto A."/>
        </authorList>
    </citation>
    <scope>NUCLEOTIDE SEQUENCE [LARGE SCALE GENOMIC DNA]</scope>
</reference>
<evidence type="ECO:0000313" key="2">
    <source>
        <dbReference type="Proteomes" id="UP001497453"/>
    </source>
</evidence>
<protein>
    <submittedName>
        <fullName evidence="1">Uncharacterized protein</fullName>
    </submittedName>
</protein>
<evidence type="ECO:0000313" key="1">
    <source>
        <dbReference type="EMBL" id="CAL1708754.1"/>
    </source>
</evidence>
<keyword evidence="2" id="KW-1185">Reference proteome</keyword>
<name>A0ABP1DNH2_9APHY</name>
<proteinExistence type="predicted"/>
<dbReference type="Proteomes" id="UP001497453">
    <property type="component" value="Chromosome 5"/>
</dbReference>
<gene>
    <name evidence="1" type="ORF">GFSPODELE1_LOCUS7010</name>
</gene>